<reference evidence="4" key="1">
    <citation type="submission" date="2020-12" db="EMBL/GenBank/DDBJ databases">
        <title>Snuella sp. nov., isolated from sediment in Incheon.</title>
        <authorList>
            <person name="Kim W."/>
        </authorList>
    </citation>
    <scope>NUCLEOTIDE SEQUENCE</scope>
    <source>
        <strain evidence="4">CAU 1569</strain>
    </source>
</reference>
<protein>
    <submittedName>
        <fullName evidence="4">Ankyrin repeat domain-containing protein</fullName>
    </submittedName>
</protein>
<dbReference type="Pfam" id="PF00023">
    <property type="entry name" value="Ank"/>
    <property type="match status" value="1"/>
</dbReference>
<evidence type="ECO:0000313" key="5">
    <source>
        <dbReference type="Proteomes" id="UP000610931"/>
    </source>
</evidence>
<dbReference type="PROSITE" id="PS50088">
    <property type="entry name" value="ANK_REPEAT"/>
    <property type="match status" value="4"/>
</dbReference>
<organism evidence="4 5">
    <name type="scientific">Snuella sedimenti</name>
    <dbReference type="NCBI Taxonomy" id="2798802"/>
    <lineage>
        <taxon>Bacteria</taxon>
        <taxon>Pseudomonadati</taxon>
        <taxon>Bacteroidota</taxon>
        <taxon>Flavobacteriia</taxon>
        <taxon>Flavobacteriales</taxon>
        <taxon>Flavobacteriaceae</taxon>
        <taxon>Snuella</taxon>
    </lineage>
</organism>
<dbReference type="EMBL" id="JAELVQ010000016">
    <property type="protein sequence ID" value="MBJ6368884.1"/>
    <property type="molecule type" value="Genomic_DNA"/>
</dbReference>
<feature type="repeat" description="ANK" evidence="3">
    <location>
        <begin position="121"/>
        <end position="153"/>
    </location>
</feature>
<keyword evidence="5" id="KW-1185">Reference proteome</keyword>
<dbReference type="InterPro" id="IPR002110">
    <property type="entry name" value="Ankyrin_rpt"/>
</dbReference>
<feature type="repeat" description="ANK" evidence="3">
    <location>
        <begin position="51"/>
        <end position="83"/>
    </location>
</feature>
<name>A0A8J7JD91_9FLAO</name>
<evidence type="ECO:0000256" key="3">
    <source>
        <dbReference type="PROSITE-ProRule" id="PRU00023"/>
    </source>
</evidence>
<evidence type="ECO:0000256" key="1">
    <source>
        <dbReference type="ARBA" id="ARBA00022737"/>
    </source>
</evidence>
<dbReference type="Pfam" id="PF12796">
    <property type="entry name" value="Ank_2"/>
    <property type="match status" value="1"/>
</dbReference>
<dbReference type="AlphaFoldDB" id="A0A8J7JD91"/>
<accession>A0A8J7JD91</accession>
<keyword evidence="1" id="KW-0677">Repeat</keyword>
<dbReference type="PANTHER" id="PTHR24198">
    <property type="entry name" value="ANKYRIN REPEAT AND PROTEIN KINASE DOMAIN-CONTAINING PROTEIN"/>
    <property type="match status" value="1"/>
</dbReference>
<gene>
    <name evidence="4" type="ORF">JF259_12375</name>
</gene>
<evidence type="ECO:0000256" key="2">
    <source>
        <dbReference type="ARBA" id="ARBA00023043"/>
    </source>
</evidence>
<keyword evidence="2 3" id="KW-0040">ANK repeat</keyword>
<evidence type="ECO:0000313" key="4">
    <source>
        <dbReference type="EMBL" id="MBJ6368884.1"/>
    </source>
</evidence>
<dbReference type="Gene3D" id="1.25.40.20">
    <property type="entry name" value="Ankyrin repeat-containing domain"/>
    <property type="match status" value="1"/>
</dbReference>
<dbReference type="RefSeq" id="WP_199115643.1">
    <property type="nucleotide sequence ID" value="NZ_JAELVQ010000016.1"/>
</dbReference>
<sequence>MRSILKIPIVLLFVSSSLFGQDIFELLEKKDHQRLEQEIKNGLDIEKQTRNGLTPLWMAVFKNDTTAVNLLLSNGVDVNVPNRSGVPAIVVGCMTNSVESVKILLEKGADVNWKSKVVWAIDRQPIRYASQGGSVELVKLLLSYGADMESTPYDMKTPLLISLRARKYDIAEFYFKNGANVNAVGKNGKCVIHEAIKTKNPRMVELALKYNAPLDLLDPEGRTTWQLAKRSKVPEIKAMIKNAL</sequence>
<dbReference type="InterPro" id="IPR036770">
    <property type="entry name" value="Ankyrin_rpt-contain_sf"/>
</dbReference>
<comment type="caution">
    <text evidence="4">The sequence shown here is derived from an EMBL/GenBank/DDBJ whole genome shotgun (WGS) entry which is preliminary data.</text>
</comment>
<dbReference type="SMART" id="SM00248">
    <property type="entry name" value="ANK"/>
    <property type="match status" value="5"/>
</dbReference>
<dbReference type="PANTHER" id="PTHR24198:SF165">
    <property type="entry name" value="ANKYRIN REPEAT-CONTAINING PROTEIN-RELATED"/>
    <property type="match status" value="1"/>
</dbReference>
<dbReference type="Proteomes" id="UP000610931">
    <property type="component" value="Unassembled WGS sequence"/>
</dbReference>
<feature type="repeat" description="ANK" evidence="3">
    <location>
        <begin position="84"/>
        <end position="116"/>
    </location>
</feature>
<proteinExistence type="predicted"/>
<dbReference type="SUPFAM" id="SSF48403">
    <property type="entry name" value="Ankyrin repeat"/>
    <property type="match status" value="1"/>
</dbReference>
<dbReference type="PROSITE" id="PS50297">
    <property type="entry name" value="ANK_REP_REGION"/>
    <property type="match status" value="2"/>
</dbReference>
<feature type="repeat" description="ANK" evidence="3">
    <location>
        <begin position="154"/>
        <end position="186"/>
    </location>
</feature>